<feature type="compositionally biased region" description="Basic and acidic residues" evidence="1">
    <location>
        <begin position="53"/>
        <end position="63"/>
    </location>
</feature>
<comment type="caution">
    <text evidence="2">The sequence shown here is derived from an EMBL/GenBank/DDBJ whole genome shotgun (WGS) entry which is preliminary data.</text>
</comment>
<evidence type="ECO:0000256" key="1">
    <source>
        <dbReference type="SAM" id="MobiDB-lite"/>
    </source>
</evidence>
<dbReference type="Proteomes" id="UP000314294">
    <property type="component" value="Unassembled WGS sequence"/>
</dbReference>
<accession>A0A4Z2F5J3</accession>
<evidence type="ECO:0000313" key="3">
    <source>
        <dbReference type="Proteomes" id="UP000314294"/>
    </source>
</evidence>
<reference evidence="2 3" key="1">
    <citation type="submission" date="2019-03" db="EMBL/GenBank/DDBJ databases">
        <title>First draft genome of Liparis tanakae, snailfish: a comprehensive survey of snailfish specific genes.</title>
        <authorList>
            <person name="Kim W."/>
            <person name="Song I."/>
            <person name="Jeong J.-H."/>
            <person name="Kim D."/>
            <person name="Kim S."/>
            <person name="Ryu S."/>
            <person name="Song J.Y."/>
            <person name="Lee S.K."/>
        </authorList>
    </citation>
    <scope>NUCLEOTIDE SEQUENCE [LARGE SCALE GENOMIC DNA]</scope>
    <source>
        <tissue evidence="2">Muscle</tissue>
    </source>
</reference>
<evidence type="ECO:0000313" key="2">
    <source>
        <dbReference type="EMBL" id="TNN36011.1"/>
    </source>
</evidence>
<protein>
    <submittedName>
        <fullName evidence="2">Uncharacterized protein</fullName>
    </submittedName>
</protein>
<proteinExistence type="predicted"/>
<organism evidence="2 3">
    <name type="scientific">Liparis tanakae</name>
    <name type="common">Tanaka's snailfish</name>
    <dbReference type="NCBI Taxonomy" id="230148"/>
    <lineage>
        <taxon>Eukaryota</taxon>
        <taxon>Metazoa</taxon>
        <taxon>Chordata</taxon>
        <taxon>Craniata</taxon>
        <taxon>Vertebrata</taxon>
        <taxon>Euteleostomi</taxon>
        <taxon>Actinopterygii</taxon>
        <taxon>Neopterygii</taxon>
        <taxon>Teleostei</taxon>
        <taxon>Neoteleostei</taxon>
        <taxon>Acanthomorphata</taxon>
        <taxon>Eupercaria</taxon>
        <taxon>Perciformes</taxon>
        <taxon>Cottioidei</taxon>
        <taxon>Cottales</taxon>
        <taxon>Liparidae</taxon>
        <taxon>Liparis</taxon>
    </lineage>
</organism>
<feature type="compositionally biased region" description="Polar residues" evidence="1">
    <location>
        <begin position="64"/>
        <end position="73"/>
    </location>
</feature>
<keyword evidence="3" id="KW-1185">Reference proteome</keyword>
<dbReference type="AlphaFoldDB" id="A0A4Z2F5J3"/>
<feature type="region of interest" description="Disordered" evidence="1">
    <location>
        <begin position="1"/>
        <end position="73"/>
    </location>
</feature>
<sequence length="73" mass="7691">MLSTPLILCSPSSSHVRDIAERPLGQNKEQTGAPSRPQMGGSKQGKPAAQPRSHADTQTRSHADTQPLQAGSC</sequence>
<dbReference type="EMBL" id="SRLO01001673">
    <property type="protein sequence ID" value="TNN36011.1"/>
    <property type="molecule type" value="Genomic_DNA"/>
</dbReference>
<name>A0A4Z2F5J3_9TELE</name>
<gene>
    <name evidence="2" type="ORF">EYF80_053829</name>
</gene>